<evidence type="ECO:0000313" key="2">
    <source>
        <dbReference type="Proteomes" id="UP001148629"/>
    </source>
</evidence>
<dbReference type="EMBL" id="JANRMS010001105">
    <property type="protein sequence ID" value="KAJ3531012.1"/>
    <property type="molecule type" value="Genomic_DNA"/>
</dbReference>
<sequence>MATGAQSFYELYRRSSIGLALTDTLDDLISDERINPQLAMKILGNFDQAITEALQKNVKARLQFKGSLDTYRFCDEVWTFLIKNVTFKMDSGSQSVTANKVKIAVSQGRYSDAPPLKPLGFLSLSLALQGTSNRAAQEEPSRSSIIQGGPSILTKTQHPKPPVLEAAMLRKRQSKASPSDQPPTSSSTDEMSPPGAWSLRSQWMFFAVASGACAAFNGVFAKLTTTQLTTTLSTKIADLLGLSSAENIVEYAVRGLFFVLNLTFNGVMWTLFTKALARGTSTTQVSIMNTSTNFMVTALAGRRHFSEVLPPLWWAGAALLVAGNVIVGRKDESKDAGAAAAAEGPAYVPVPAEDEGAARKDDDEDDIIDLGRLSDERSR</sequence>
<keyword evidence="2" id="KW-1185">Reference proteome</keyword>
<gene>
    <name evidence="1" type="ORF">NM208_g9069</name>
</gene>
<protein>
    <submittedName>
        <fullName evidence="1">Uncharacterized protein</fullName>
    </submittedName>
</protein>
<dbReference type="Proteomes" id="UP001148629">
    <property type="component" value="Unassembled WGS sequence"/>
</dbReference>
<name>A0ACC1S3J2_9HYPO</name>
<organism evidence="1 2">
    <name type="scientific">Fusarium decemcellulare</name>
    <dbReference type="NCBI Taxonomy" id="57161"/>
    <lineage>
        <taxon>Eukaryota</taxon>
        <taxon>Fungi</taxon>
        <taxon>Dikarya</taxon>
        <taxon>Ascomycota</taxon>
        <taxon>Pezizomycotina</taxon>
        <taxon>Sordariomycetes</taxon>
        <taxon>Hypocreomycetidae</taxon>
        <taxon>Hypocreales</taxon>
        <taxon>Nectriaceae</taxon>
        <taxon>Fusarium</taxon>
        <taxon>Fusarium decemcellulare species complex</taxon>
    </lineage>
</organism>
<accession>A0ACC1S3J2</accession>
<reference evidence="1" key="1">
    <citation type="submission" date="2022-08" db="EMBL/GenBank/DDBJ databases">
        <title>Genome Sequence of Fusarium decemcellulare.</title>
        <authorList>
            <person name="Buettner E."/>
        </authorList>
    </citation>
    <scope>NUCLEOTIDE SEQUENCE</scope>
    <source>
        <strain evidence="1">Babe19</strain>
    </source>
</reference>
<evidence type="ECO:0000313" key="1">
    <source>
        <dbReference type="EMBL" id="KAJ3531012.1"/>
    </source>
</evidence>
<proteinExistence type="predicted"/>
<comment type="caution">
    <text evidence="1">The sequence shown here is derived from an EMBL/GenBank/DDBJ whole genome shotgun (WGS) entry which is preliminary data.</text>
</comment>